<name>A0A7S0H2J2_9EUKA</name>
<reference evidence="1" key="1">
    <citation type="submission" date="2021-01" db="EMBL/GenBank/DDBJ databases">
        <authorList>
            <person name="Corre E."/>
            <person name="Pelletier E."/>
            <person name="Niang G."/>
            <person name="Scheremetjew M."/>
            <person name="Finn R."/>
            <person name="Kale V."/>
            <person name="Holt S."/>
            <person name="Cochrane G."/>
            <person name="Meng A."/>
            <person name="Brown T."/>
            <person name="Cohen L."/>
        </authorList>
    </citation>
    <scope>NUCLEOTIDE SEQUENCE</scope>
    <source>
        <strain evidence="1">CCMP2058</strain>
    </source>
</reference>
<gene>
    <name evidence="1" type="ORF">LAMO00422_LOCUS20520</name>
</gene>
<proteinExistence type="predicted"/>
<dbReference type="AlphaFoldDB" id="A0A7S0H2J2"/>
<protein>
    <submittedName>
        <fullName evidence="1">Uncharacterized protein</fullName>
    </submittedName>
</protein>
<evidence type="ECO:0000313" key="1">
    <source>
        <dbReference type="EMBL" id="CAD8461560.1"/>
    </source>
</evidence>
<sequence>MIGLDDWFSVLSKEPIESLACAPYTDRYRRFFACNLRRLAAIQPLIMPAKGAFWLSDTAKMRKNTRVIDDLPEGKGLENYDLRLPVVRPWRKTLRAFPGSVACRAGVKPQGLVEVVD</sequence>
<organism evidence="1">
    <name type="scientific">Amorphochlora amoebiformis</name>
    <dbReference type="NCBI Taxonomy" id="1561963"/>
    <lineage>
        <taxon>Eukaryota</taxon>
        <taxon>Sar</taxon>
        <taxon>Rhizaria</taxon>
        <taxon>Cercozoa</taxon>
        <taxon>Chlorarachniophyceae</taxon>
        <taxon>Amorphochlora</taxon>
    </lineage>
</organism>
<accession>A0A7S0H2J2</accession>
<dbReference type="EMBL" id="HBEM01030106">
    <property type="protein sequence ID" value="CAD8461560.1"/>
    <property type="molecule type" value="Transcribed_RNA"/>
</dbReference>